<reference evidence="7 8" key="1">
    <citation type="submission" date="2019-11" db="EMBL/GenBank/DDBJ databases">
        <title>Venatorbacter sp. nov. a predator of Campylobacter and other Gram-negative bacteria.</title>
        <authorList>
            <person name="Saeedi A."/>
            <person name="Cummings N.J."/>
            <person name="Connerton I.F."/>
            <person name="Connerton P.L."/>
        </authorList>
    </citation>
    <scope>NUCLEOTIDE SEQUENCE [LARGE SCALE GENOMIC DNA]</scope>
    <source>
        <strain evidence="7">XL5</strain>
    </source>
</reference>
<dbReference type="CDD" id="cd00433">
    <property type="entry name" value="Peptidase_M17"/>
    <property type="match status" value="1"/>
</dbReference>
<evidence type="ECO:0000256" key="3">
    <source>
        <dbReference type="ARBA" id="ARBA00022670"/>
    </source>
</evidence>
<keyword evidence="5" id="KW-0464">Manganese</keyword>
<dbReference type="PRINTS" id="PR00481">
    <property type="entry name" value="LAMNOPPTDASE"/>
</dbReference>
<dbReference type="PROSITE" id="PS00631">
    <property type="entry name" value="CYTOSOL_AP"/>
    <property type="match status" value="1"/>
</dbReference>
<dbReference type="GO" id="GO:0030145">
    <property type="term" value="F:manganese ion binding"/>
    <property type="evidence" value="ECO:0007669"/>
    <property type="project" value="InterPro"/>
</dbReference>
<dbReference type="EMBL" id="CP046056">
    <property type="protein sequence ID" value="QQD25095.1"/>
    <property type="molecule type" value="Genomic_DNA"/>
</dbReference>
<proteinExistence type="inferred from homology"/>
<name>A0A9X7YNU1_9GAMM</name>
<dbReference type="InterPro" id="IPR048816">
    <property type="entry name" value="Peptidase_M17_N_1"/>
</dbReference>
<evidence type="ECO:0000256" key="4">
    <source>
        <dbReference type="ARBA" id="ARBA00022801"/>
    </source>
</evidence>
<evidence type="ECO:0000256" key="1">
    <source>
        <dbReference type="ARBA" id="ARBA00009528"/>
    </source>
</evidence>
<dbReference type="InterPro" id="IPR000819">
    <property type="entry name" value="Peptidase_M17_C"/>
</dbReference>
<dbReference type="Pfam" id="PF00883">
    <property type="entry name" value="Peptidase_M17"/>
    <property type="match status" value="1"/>
</dbReference>
<comment type="similarity">
    <text evidence="1">Belongs to the peptidase M17 family.</text>
</comment>
<dbReference type="Proteomes" id="UP000596074">
    <property type="component" value="Chromosome"/>
</dbReference>
<dbReference type="GO" id="GO:0070006">
    <property type="term" value="F:metalloaminopeptidase activity"/>
    <property type="evidence" value="ECO:0007669"/>
    <property type="project" value="InterPro"/>
</dbReference>
<organism evidence="7 8">
    <name type="scientific">Venatoribacter cucullus</name>
    <dbReference type="NCBI Taxonomy" id="2661630"/>
    <lineage>
        <taxon>Bacteria</taxon>
        <taxon>Pseudomonadati</taxon>
        <taxon>Pseudomonadota</taxon>
        <taxon>Gammaproteobacteria</taxon>
        <taxon>Oceanospirillales</taxon>
        <taxon>Oceanospirillaceae</taxon>
        <taxon>Venatoribacter</taxon>
    </lineage>
</organism>
<sequence>MSVLAAGRQGTPLLILESALYNAWLEQQPASTRNWLQACGFSGKGLQLLPAADGQLQQGLFVCDSLDDEFACGDLPAALPAGDYWLENIDDPAQMKRIAFAWGVGCYRFDRYRSNDKPLPCLYISDGDALREAQHLVIATRWVRDLVNTPAADMMPEHLAAAAETIAAEFGAHLRQVIGDDLLTHNFPMIHAVGRASASAPRLIDFSWGDPSLPKITLVGKGVCFDSGGLDIKPADAMRTMKKDMGGAAHVLGLAYLIMAERLPVRLRVLIPAVENAISGNSFRPGDVLKTRKGSTVEIDNTDAEGRLVLCDALTEAVGEQPELVIDFATLTGACRVALGTELPGFFTNQWQLASDLMQTGQSVSDPVWHLPLHEPYRDSLKSDIADLVNSVPGPFGGAITAALYLEHFVDNVPWVHFDVMAWNRRKLPGRPLGGEAMGIRAVFAYLQNRYQNV</sequence>
<dbReference type="Pfam" id="PF21337">
    <property type="entry name" value="Peptidase_M17_N_1"/>
    <property type="match status" value="1"/>
</dbReference>
<protein>
    <submittedName>
        <fullName evidence="7">Leucyl aminopeptidase family protein</fullName>
    </submittedName>
</protein>
<dbReference type="RefSeq" id="WP_228345157.1">
    <property type="nucleotide sequence ID" value="NZ_CP046056.1"/>
</dbReference>
<dbReference type="Gene3D" id="3.40.220.10">
    <property type="entry name" value="Leucine Aminopeptidase, subunit E, domain 1"/>
    <property type="match status" value="1"/>
</dbReference>
<dbReference type="PANTHER" id="PTHR11963">
    <property type="entry name" value="LEUCINE AMINOPEPTIDASE-RELATED"/>
    <property type="match status" value="1"/>
</dbReference>
<keyword evidence="8" id="KW-1185">Reference proteome</keyword>
<dbReference type="AlphaFoldDB" id="A0A9X7YNU1"/>
<evidence type="ECO:0000256" key="2">
    <source>
        <dbReference type="ARBA" id="ARBA00022438"/>
    </source>
</evidence>
<feature type="domain" description="Cytosol aminopeptidase" evidence="6">
    <location>
        <begin position="301"/>
        <end position="308"/>
    </location>
</feature>
<keyword evidence="2 7" id="KW-0031">Aminopeptidase</keyword>
<keyword evidence="4" id="KW-0378">Hydrolase</keyword>
<dbReference type="InterPro" id="IPR011356">
    <property type="entry name" value="Leucine_aapep/pepB"/>
</dbReference>
<evidence type="ECO:0000313" key="7">
    <source>
        <dbReference type="EMBL" id="QQD25095.1"/>
    </source>
</evidence>
<dbReference type="InterPro" id="IPR043472">
    <property type="entry name" value="Macro_dom-like"/>
</dbReference>
<dbReference type="PANTHER" id="PTHR11963:SF20">
    <property type="entry name" value="PEPTIDASE B"/>
    <property type="match status" value="1"/>
</dbReference>
<dbReference type="GO" id="GO:0005737">
    <property type="term" value="C:cytoplasm"/>
    <property type="evidence" value="ECO:0007669"/>
    <property type="project" value="InterPro"/>
</dbReference>
<evidence type="ECO:0000256" key="5">
    <source>
        <dbReference type="ARBA" id="ARBA00023211"/>
    </source>
</evidence>
<gene>
    <name evidence="7" type="ORF">GJQ55_11700</name>
</gene>
<evidence type="ECO:0000313" key="8">
    <source>
        <dbReference type="Proteomes" id="UP000596074"/>
    </source>
</evidence>
<dbReference type="SUPFAM" id="SSF53187">
    <property type="entry name" value="Zn-dependent exopeptidases"/>
    <property type="match status" value="1"/>
</dbReference>
<dbReference type="GO" id="GO:0006508">
    <property type="term" value="P:proteolysis"/>
    <property type="evidence" value="ECO:0007669"/>
    <property type="project" value="UniProtKB-KW"/>
</dbReference>
<dbReference type="Gene3D" id="3.40.630.10">
    <property type="entry name" value="Zn peptidases"/>
    <property type="match status" value="1"/>
</dbReference>
<accession>A0A9X7YNU1</accession>
<dbReference type="KEGG" id="vcw:GJQ55_11700"/>
<evidence type="ECO:0000259" key="6">
    <source>
        <dbReference type="PROSITE" id="PS00631"/>
    </source>
</evidence>
<keyword evidence="3" id="KW-0645">Protease</keyword>